<sequence length="123" mass="13709">MSESNRKRRTSAAKLGYWREQVAAWRESGLSRTAYCRRAGVSASSLGHWVRRLVREQDSRDAVPVVVAVAPQQLASALSDVRPGRVPLRLHVGERFQVDIAEDFAAPVLRRLLDVLAGMERSA</sequence>
<dbReference type="AlphaFoldDB" id="A0A4P6HJT8"/>
<proteinExistence type="predicted"/>
<gene>
    <name evidence="1" type="ORF">C3Y92_09130</name>
</gene>
<evidence type="ECO:0000313" key="2">
    <source>
        <dbReference type="Proteomes" id="UP000293296"/>
    </source>
</evidence>
<dbReference type="OrthoDB" id="8526851at2"/>
<keyword evidence="2" id="KW-1185">Reference proteome</keyword>
<dbReference type="KEGG" id="dcb:C3Y92_09130"/>
<dbReference type="RefSeq" id="WP_129351901.1">
    <property type="nucleotide sequence ID" value="NZ_CP026538.1"/>
</dbReference>
<organism evidence="1 2">
    <name type="scientific">Solidesulfovibrio carbinolicus</name>
    <dbReference type="NCBI Taxonomy" id="296842"/>
    <lineage>
        <taxon>Bacteria</taxon>
        <taxon>Pseudomonadati</taxon>
        <taxon>Thermodesulfobacteriota</taxon>
        <taxon>Desulfovibrionia</taxon>
        <taxon>Desulfovibrionales</taxon>
        <taxon>Desulfovibrionaceae</taxon>
        <taxon>Solidesulfovibrio</taxon>
    </lineage>
</organism>
<protein>
    <recommendedName>
        <fullName evidence="3">Transposase</fullName>
    </recommendedName>
</protein>
<evidence type="ECO:0008006" key="3">
    <source>
        <dbReference type="Google" id="ProtNLM"/>
    </source>
</evidence>
<dbReference type="EMBL" id="CP026538">
    <property type="protein sequence ID" value="QAZ67377.1"/>
    <property type="molecule type" value="Genomic_DNA"/>
</dbReference>
<reference evidence="1 2" key="1">
    <citation type="submission" date="2018-02" db="EMBL/GenBank/DDBJ databases">
        <title>Genome sequence of Desulfovibrio carbinolicus DSM 3852.</title>
        <authorList>
            <person name="Wilbanks E."/>
            <person name="Skennerton C.T."/>
            <person name="Orphan V.J."/>
        </authorList>
    </citation>
    <scope>NUCLEOTIDE SEQUENCE [LARGE SCALE GENOMIC DNA]</scope>
    <source>
        <strain evidence="1 2">DSM 3852</strain>
    </source>
</reference>
<dbReference type="NCBIfam" id="NF047593">
    <property type="entry name" value="IS66_ISAeme5_TnpA"/>
    <property type="match status" value="1"/>
</dbReference>
<dbReference type="Proteomes" id="UP000293296">
    <property type="component" value="Chromosome"/>
</dbReference>
<evidence type="ECO:0000313" key="1">
    <source>
        <dbReference type="EMBL" id="QAZ67377.1"/>
    </source>
</evidence>
<name>A0A4P6HJT8_9BACT</name>
<accession>A0A4P6HJT8</accession>